<organism evidence="13 14">
    <name type="scientific">Chelydra serpentina</name>
    <name type="common">Snapping turtle</name>
    <name type="synonym">Testudo serpentina</name>
    <dbReference type="NCBI Taxonomy" id="8475"/>
    <lineage>
        <taxon>Eukaryota</taxon>
        <taxon>Metazoa</taxon>
        <taxon>Chordata</taxon>
        <taxon>Craniata</taxon>
        <taxon>Vertebrata</taxon>
        <taxon>Euteleostomi</taxon>
        <taxon>Archelosauria</taxon>
        <taxon>Testudinata</taxon>
        <taxon>Testudines</taxon>
        <taxon>Cryptodira</taxon>
        <taxon>Durocryptodira</taxon>
        <taxon>Americhelydia</taxon>
        <taxon>Chelydroidea</taxon>
        <taxon>Chelydridae</taxon>
        <taxon>Chelydra</taxon>
    </lineage>
</organism>
<dbReference type="Gene3D" id="2.60.120.920">
    <property type="match status" value="1"/>
</dbReference>
<dbReference type="GO" id="GO:0005219">
    <property type="term" value="F:ryanodine-sensitive calcium-release channel activity"/>
    <property type="evidence" value="ECO:0007669"/>
    <property type="project" value="InterPro"/>
</dbReference>
<dbReference type="FunFam" id="1.25.10.30:FF:000002">
    <property type="entry name" value="ryanodine receptor isoform X2"/>
    <property type="match status" value="1"/>
</dbReference>
<keyword evidence="4" id="KW-0702">S-nitrosylation</keyword>
<dbReference type="SUPFAM" id="SSF49899">
    <property type="entry name" value="Concanavalin A-like lectins/glucanases"/>
    <property type="match status" value="1"/>
</dbReference>
<name>A0A8T1SHM8_CHESE</name>
<evidence type="ECO:0000256" key="2">
    <source>
        <dbReference type="ARBA" id="ARBA00022473"/>
    </source>
</evidence>
<dbReference type="InterPro" id="IPR013333">
    <property type="entry name" value="Ryan_recept"/>
</dbReference>
<dbReference type="PANTHER" id="PTHR46399:SF10">
    <property type="entry name" value="RYANODINE RECEPTOR 1"/>
    <property type="match status" value="1"/>
</dbReference>
<dbReference type="InterPro" id="IPR000699">
    <property type="entry name" value="RIH_dom"/>
</dbReference>
<dbReference type="Pfam" id="PF00622">
    <property type="entry name" value="SPRY"/>
    <property type="match status" value="1"/>
</dbReference>
<dbReference type="GO" id="GO:0034704">
    <property type="term" value="C:calcium channel complex"/>
    <property type="evidence" value="ECO:0007669"/>
    <property type="project" value="TreeGrafter"/>
</dbReference>
<sequence>RLGLLKRKAILHQEGHMDDALSLTRCQHEESQAARIIYNTSGLYSHFVRGLDSLSGKGKAGTGAALPIDGMILSLRDLIIYFQHPEEELRHEEKQGRLRSLKSRQNLFQEEGMIALVLNCIDRLNLYSTAAHFAEFAGEEVAESWKEIVNLLYELLASLIRGNRSNCALFSSNLDWLVSKLDRLEASSGILEVLYCVLIESPEVLNIIQENHIKSIISLLDKHGRNHKVLDVLCSLCVCNGVAVRSNQNLITENLLPRRDLLLQTSLVNYVTSMRPNIFLGTHEGSTQYKKWYYELIVDYVEPFVTAQATHLRVGWAMTEGYSPYPGGGEGWGGNGVGDDLYSFGFDGLHLWSGRVARAVASPGQHTLAADDVVSCCLDLSVPSMSFRINGFPVQGMFENFNVDGLFFPVVSFSAGI</sequence>
<evidence type="ECO:0000259" key="12">
    <source>
        <dbReference type="PROSITE" id="PS50188"/>
    </source>
</evidence>
<dbReference type="GO" id="GO:0005790">
    <property type="term" value="C:smooth endoplasmic reticulum"/>
    <property type="evidence" value="ECO:0007669"/>
    <property type="project" value="TreeGrafter"/>
</dbReference>
<dbReference type="InterPro" id="IPR043136">
    <property type="entry name" value="B30.2/SPRY_sf"/>
</dbReference>
<dbReference type="InterPro" id="IPR013320">
    <property type="entry name" value="ConA-like_dom_sf"/>
</dbReference>
<dbReference type="GO" id="GO:0014808">
    <property type="term" value="P:release of sequestered calcium ion into cytosol by sarcoplasmic reticulum"/>
    <property type="evidence" value="ECO:0007669"/>
    <property type="project" value="TreeGrafter"/>
</dbReference>
<comment type="subunit">
    <text evidence="11">Homotetramer. Can also form heterotetramers with RYR2. Identified in a complex composed of RYR1, PDE4D, PKA, FKBP1A and protein phosphatase 1 (PP1). Repeated very high-level exercise decreases interaction with PDE4D and protein phosphatase 1 (PP1). Interacts with CALM; CALM with bound calcium inhibits the RYR1 channel activity. Interacts with S100A1. Interacts with FKBP1A; this stabilizes the closed conformation of the channel. Interacts with CACNA1S; interaction with CACNA1S is important for activation of the RYR1 channel. Interacts with CACNB1. Interacts with TRDN and ASPH; these interactions stimulate RYR1 channel activity. Interacts with SELENON. Interacts with scorpion calcins (AC P0DPT1; AC P0DM30; AC A0A1L4BJ42; AC P59868; AC P60254; AC B8QG00; AC L0GBR1; AC P60252; AC P60253).</text>
</comment>
<accession>A0A8T1SHM8</accession>
<evidence type="ECO:0000256" key="5">
    <source>
        <dbReference type="ARBA" id="ARBA00022840"/>
    </source>
</evidence>
<dbReference type="InterPro" id="IPR035761">
    <property type="entry name" value="SPRY1_RyR"/>
</dbReference>
<feature type="non-terminal residue" evidence="13">
    <location>
        <position position="1"/>
    </location>
</feature>
<dbReference type="PROSITE" id="PS50188">
    <property type="entry name" value="B302_SPRY"/>
    <property type="match status" value="1"/>
</dbReference>
<dbReference type="GO" id="GO:0033017">
    <property type="term" value="C:sarcoplasmic reticulum membrane"/>
    <property type="evidence" value="ECO:0007669"/>
    <property type="project" value="TreeGrafter"/>
</dbReference>
<dbReference type="Proteomes" id="UP000765507">
    <property type="component" value="Unassembled WGS sequence"/>
</dbReference>
<protein>
    <recommendedName>
        <fullName evidence="1">Ryanodine receptor 1</fullName>
    </recommendedName>
    <alternativeName>
        <fullName evidence="8">Skeletal muscle calcium release channel</fullName>
    </alternativeName>
    <alternativeName>
        <fullName evidence="6">Skeletal muscle ryanodine receptor</fullName>
    </alternativeName>
    <alternativeName>
        <fullName evidence="9">Skeletal muscle-type ryanodine receptor</fullName>
    </alternativeName>
    <alternativeName>
        <fullName evidence="7">Type 1 ryanodine receptor</fullName>
    </alternativeName>
</protein>
<dbReference type="EMBL" id="JAHGAV010000225">
    <property type="protein sequence ID" value="KAG6928167.1"/>
    <property type="molecule type" value="Genomic_DNA"/>
</dbReference>
<dbReference type="GO" id="GO:0030018">
    <property type="term" value="C:Z disc"/>
    <property type="evidence" value="ECO:0007669"/>
    <property type="project" value="TreeGrafter"/>
</dbReference>
<comment type="caution">
    <text evidence="13">The sequence shown here is derived from an EMBL/GenBank/DDBJ whole genome shotgun (WGS) entry which is preliminary data.</text>
</comment>
<dbReference type="InterPro" id="IPR003877">
    <property type="entry name" value="SPRY_dom"/>
</dbReference>
<dbReference type="SUPFAM" id="SSF100909">
    <property type="entry name" value="IP3 receptor type 1 binding core, domain 2"/>
    <property type="match status" value="1"/>
</dbReference>
<dbReference type="OrthoDB" id="258495at2759"/>
<dbReference type="GO" id="GO:0006941">
    <property type="term" value="P:striated muscle contraction"/>
    <property type="evidence" value="ECO:0007669"/>
    <property type="project" value="TreeGrafter"/>
</dbReference>
<dbReference type="AlphaFoldDB" id="A0A8T1SHM8"/>
<feature type="non-terminal residue" evidence="13">
    <location>
        <position position="417"/>
    </location>
</feature>
<dbReference type="SMART" id="SM00449">
    <property type="entry name" value="SPRY"/>
    <property type="match status" value="1"/>
</dbReference>
<evidence type="ECO:0000256" key="3">
    <source>
        <dbReference type="ARBA" id="ARBA00022741"/>
    </source>
</evidence>
<dbReference type="Pfam" id="PF01365">
    <property type="entry name" value="RYDR_ITPR"/>
    <property type="match status" value="1"/>
</dbReference>
<evidence type="ECO:0000256" key="11">
    <source>
        <dbReference type="ARBA" id="ARBA00046784"/>
    </source>
</evidence>
<evidence type="ECO:0000256" key="4">
    <source>
        <dbReference type="ARBA" id="ARBA00022799"/>
    </source>
</evidence>
<keyword evidence="2" id="KW-0217">Developmental protein</keyword>
<dbReference type="GO" id="GO:0005524">
    <property type="term" value="F:ATP binding"/>
    <property type="evidence" value="ECO:0007669"/>
    <property type="project" value="UniProtKB-KW"/>
</dbReference>
<evidence type="ECO:0000256" key="10">
    <source>
        <dbReference type="ARBA" id="ARBA00045680"/>
    </source>
</evidence>
<proteinExistence type="predicted"/>
<gene>
    <name evidence="13" type="ORF">G0U57_008447</name>
</gene>
<dbReference type="PANTHER" id="PTHR46399">
    <property type="entry name" value="B30.2/SPRY DOMAIN-CONTAINING PROTEIN"/>
    <property type="match status" value="1"/>
</dbReference>
<dbReference type="FunFam" id="2.60.120.920:FF:000002">
    <property type="entry name" value="ryanodine receptor isoform X2"/>
    <property type="match status" value="1"/>
</dbReference>
<feature type="domain" description="B30.2/SPRY" evidence="12">
    <location>
        <begin position="218"/>
        <end position="417"/>
    </location>
</feature>
<evidence type="ECO:0000256" key="9">
    <source>
        <dbReference type="ARBA" id="ARBA00033030"/>
    </source>
</evidence>
<evidence type="ECO:0000256" key="8">
    <source>
        <dbReference type="ARBA" id="ARBA00032969"/>
    </source>
</evidence>
<keyword evidence="13" id="KW-0675">Receptor</keyword>
<evidence type="ECO:0000256" key="7">
    <source>
        <dbReference type="ARBA" id="ARBA00032832"/>
    </source>
</evidence>
<dbReference type="GO" id="GO:0042383">
    <property type="term" value="C:sarcolemma"/>
    <property type="evidence" value="ECO:0007669"/>
    <property type="project" value="TreeGrafter"/>
</dbReference>
<dbReference type="Gene3D" id="1.25.10.30">
    <property type="entry name" value="IP3 receptor type 1 binding core, RIH domain"/>
    <property type="match status" value="1"/>
</dbReference>
<evidence type="ECO:0000256" key="1">
    <source>
        <dbReference type="ARBA" id="ARBA00014291"/>
    </source>
</evidence>
<dbReference type="InterPro" id="IPR035910">
    <property type="entry name" value="RyR/IP3R_RIH_dom_sf"/>
</dbReference>
<dbReference type="InterPro" id="IPR015925">
    <property type="entry name" value="Ryanodine_IP3_receptor"/>
</dbReference>
<keyword evidence="3" id="KW-0547">Nucleotide-binding</keyword>
<dbReference type="InterPro" id="IPR001870">
    <property type="entry name" value="B30.2/SPRY"/>
</dbReference>
<evidence type="ECO:0000313" key="13">
    <source>
        <dbReference type="EMBL" id="KAG6928167.1"/>
    </source>
</evidence>
<keyword evidence="5" id="KW-0067">ATP-binding</keyword>
<comment type="function">
    <text evidence="10">Cytosolic calcium-activated calcium channel that mediates the release of Ca(2+) from the sarcoplasmic reticulum into the cytosol and thereby plays a key role in triggering muscle contraction following depolarization of T-tubules. Repeated very high-level exercise increases the open probability of the channel and leads to Ca(2+) leaking into the cytoplasm. Can also mediate the release of Ca(2+) from intracellular stores in neurons, and may thereby promote prolonged Ca(2+) signaling in the brain. Required for normal embryonic development of muscle fibers and skeletal muscle. Required for normal heart morphogenesis, skin development and ossification during embryogenesis.</text>
</comment>
<dbReference type="PRINTS" id="PR00795">
    <property type="entry name" value="RYANODINER"/>
</dbReference>
<keyword evidence="14" id="KW-1185">Reference proteome</keyword>
<dbReference type="Gene3D" id="2.80.10.50">
    <property type="match status" value="1"/>
</dbReference>
<reference evidence="13 14" key="1">
    <citation type="journal article" date="2020" name="G3 (Bethesda)">
        <title>Draft Genome of the Common Snapping Turtle, Chelydra serpentina, a Model for Phenotypic Plasticity in Reptiles.</title>
        <authorList>
            <person name="Das D."/>
            <person name="Singh S.K."/>
            <person name="Bierstedt J."/>
            <person name="Erickson A."/>
            <person name="Galli G.L.J."/>
            <person name="Crossley D.A. 2nd"/>
            <person name="Rhen T."/>
        </authorList>
    </citation>
    <scope>NUCLEOTIDE SEQUENCE [LARGE SCALE GENOMIC DNA]</scope>
    <source>
        <strain evidence="13">KW</strain>
    </source>
</reference>
<dbReference type="CDD" id="cd12877">
    <property type="entry name" value="SPRY1_RyR"/>
    <property type="match status" value="1"/>
</dbReference>
<evidence type="ECO:0000256" key="6">
    <source>
        <dbReference type="ARBA" id="ARBA00031197"/>
    </source>
</evidence>
<evidence type="ECO:0000313" key="14">
    <source>
        <dbReference type="Proteomes" id="UP000765507"/>
    </source>
</evidence>